<sequence length="363" mass="39052">MISADGIVPNPSANETTPLQYQPYPSHQNSGPDDYGKHEGEHHHDDDDHHHDHQDGDAGGEEVHDHAPGERCSLPPLIQPLVSHENHGMVESVVVKVRDSADVTQRTIFYFWDEWKLFVNRGNVIDLGIGVVLGGAFSDIIDSFVVDIMTPPLSLWATGTNLENSFIVLKHGRTAGKIYDTILEAQEDGAVREKIRPPPKVKECLWCREDIALDAFRCKFCQSFVKDIPGIEDAGVGMFVTIKRPSHKSRNSLGPVLDQNALAVGMAAGVIAAKDKEREKEKEKERSNYNSPPSSRSHSQSHSTGGSGTGTGTGTGTGAGKQNGHSTSTSTPAPHSHSGNNPTLGPSEGKKIAAGLSKVDGAK</sequence>
<organism evidence="6 7">
    <name type="scientific">Linnemannia exigua</name>
    <dbReference type="NCBI Taxonomy" id="604196"/>
    <lineage>
        <taxon>Eukaryota</taxon>
        <taxon>Fungi</taxon>
        <taxon>Fungi incertae sedis</taxon>
        <taxon>Mucoromycota</taxon>
        <taxon>Mortierellomycotina</taxon>
        <taxon>Mortierellomycetes</taxon>
        <taxon>Mortierellales</taxon>
        <taxon>Mortierellaceae</taxon>
        <taxon>Linnemannia</taxon>
    </lineage>
</organism>
<dbReference type="AlphaFoldDB" id="A0AAD4DDU8"/>
<dbReference type="PANTHER" id="PTHR30266">
    <property type="entry name" value="MECHANOSENSITIVE CHANNEL MSCL"/>
    <property type="match status" value="1"/>
</dbReference>
<dbReference type="PANTHER" id="PTHR30266:SF2">
    <property type="entry name" value="LARGE-CONDUCTANCE MECHANOSENSITIVE CHANNEL"/>
    <property type="match status" value="1"/>
</dbReference>
<keyword evidence="4" id="KW-0472">Membrane</keyword>
<reference evidence="6" key="1">
    <citation type="journal article" date="2020" name="Fungal Divers.">
        <title>Resolving the Mortierellaceae phylogeny through synthesis of multi-gene phylogenetics and phylogenomics.</title>
        <authorList>
            <person name="Vandepol N."/>
            <person name="Liber J."/>
            <person name="Desiro A."/>
            <person name="Na H."/>
            <person name="Kennedy M."/>
            <person name="Barry K."/>
            <person name="Grigoriev I.V."/>
            <person name="Miller A.N."/>
            <person name="O'Donnell K."/>
            <person name="Stajich J.E."/>
            <person name="Bonito G."/>
        </authorList>
    </citation>
    <scope>NUCLEOTIDE SEQUENCE</scope>
    <source>
        <strain evidence="6">NRRL 28262</strain>
    </source>
</reference>
<gene>
    <name evidence="6" type="ORF">BGZ95_008744</name>
</gene>
<dbReference type="SUPFAM" id="SSF81330">
    <property type="entry name" value="Gated mechanosensitive channel"/>
    <property type="match status" value="1"/>
</dbReference>
<dbReference type="Gene3D" id="1.10.1200.120">
    <property type="entry name" value="Large-conductance mechanosensitive channel, MscL, domain 1"/>
    <property type="match status" value="1"/>
</dbReference>
<feature type="compositionally biased region" description="Polar residues" evidence="5">
    <location>
        <begin position="11"/>
        <end position="31"/>
    </location>
</feature>
<dbReference type="InterPro" id="IPR036019">
    <property type="entry name" value="MscL_channel"/>
</dbReference>
<evidence type="ECO:0000256" key="4">
    <source>
        <dbReference type="ARBA" id="ARBA00023136"/>
    </source>
</evidence>
<protein>
    <submittedName>
        <fullName evidence="6">Uncharacterized protein</fullName>
    </submittedName>
</protein>
<feature type="compositionally biased region" description="Gly residues" evidence="5">
    <location>
        <begin position="305"/>
        <end position="321"/>
    </location>
</feature>
<evidence type="ECO:0000256" key="3">
    <source>
        <dbReference type="ARBA" id="ARBA00022989"/>
    </source>
</evidence>
<dbReference type="Proteomes" id="UP001194580">
    <property type="component" value="Unassembled WGS sequence"/>
</dbReference>
<proteinExistence type="predicted"/>
<accession>A0AAD4DDU8</accession>
<feature type="region of interest" description="Disordered" evidence="5">
    <location>
        <begin position="1"/>
        <end position="76"/>
    </location>
</feature>
<name>A0AAD4DDU8_9FUNG</name>
<feature type="region of interest" description="Disordered" evidence="5">
    <location>
        <begin position="273"/>
        <end position="363"/>
    </location>
</feature>
<feature type="compositionally biased region" description="Basic and acidic residues" evidence="5">
    <location>
        <begin position="34"/>
        <end position="69"/>
    </location>
</feature>
<feature type="compositionally biased region" description="Basic and acidic residues" evidence="5">
    <location>
        <begin position="273"/>
        <end position="287"/>
    </location>
</feature>
<keyword evidence="3" id="KW-1133">Transmembrane helix</keyword>
<dbReference type="GO" id="GO:0008381">
    <property type="term" value="F:mechanosensitive monoatomic ion channel activity"/>
    <property type="evidence" value="ECO:0007669"/>
    <property type="project" value="TreeGrafter"/>
</dbReference>
<evidence type="ECO:0000313" key="7">
    <source>
        <dbReference type="Proteomes" id="UP001194580"/>
    </source>
</evidence>
<feature type="compositionally biased region" description="Low complexity" evidence="5">
    <location>
        <begin position="325"/>
        <end position="338"/>
    </location>
</feature>
<evidence type="ECO:0000256" key="2">
    <source>
        <dbReference type="ARBA" id="ARBA00022692"/>
    </source>
</evidence>
<comment type="subcellular location">
    <subcellularLocation>
        <location evidence="1">Membrane</location>
        <topology evidence="1">Multi-pass membrane protein</topology>
    </subcellularLocation>
</comment>
<dbReference type="InterPro" id="IPR037673">
    <property type="entry name" value="MSC/AndL"/>
</dbReference>
<keyword evidence="7" id="KW-1185">Reference proteome</keyword>
<dbReference type="GO" id="GO:0016020">
    <property type="term" value="C:membrane"/>
    <property type="evidence" value="ECO:0007669"/>
    <property type="project" value="UniProtKB-SubCell"/>
</dbReference>
<feature type="compositionally biased region" description="Low complexity" evidence="5">
    <location>
        <begin position="291"/>
        <end position="304"/>
    </location>
</feature>
<evidence type="ECO:0000256" key="5">
    <source>
        <dbReference type="SAM" id="MobiDB-lite"/>
    </source>
</evidence>
<keyword evidence="2" id="KW-0812">Transmembrane</keyword>
<dbReference type="EMBL" id="JAAAIL010000475">
    <property type="protein sequence ID" value="KAG0275473.1"/>
    <property type="molecule type" value="Genomic_DNA"/>
</dbReference>
<evidence type="ECO:0000313" key="6">
    <source>
        <dbReference type="EMBL" id="KAG0275473.1"/>
    </source>
</evidence>
<comment type="caution">
    <text evidence="6">The sequence shown here is derived from an EMBL/GenBank/DDBJ whole genome shotgun (WGS) entry which is preliminary data.</text>
</comment>
<evidence type="ECO:0000256" key="1">
    <source>
        <dbReference type="ARBA" id="ARBA00004141"/>
    </source>
</evidence>
<dbReference type="Pfam" id="PF01741">
    <property type="entry name" value="MscL"/>
    <property type="match status" value="1"/>
</dbReference>